<reference evidence="2" key="1">
    <citation type="journal article" date="2009" name="Nature">
        <title>The Sorghum bicolor genome and the diversification of grasses.</title>
        <authorList>
            <person name="Paterson A.H."/>
            <person name="Bowers J.E."/>
            <person name="Bruggmann R."/>
            <person name="Dubchak I."/>
            <person name="Grimwood J."/>
            <person name="Gundlach H."/>
            <person name="Haberer G."/>
            <person name="Hellsten U."/>
            <person name="Mitros T."/>
            <person name="Poliakov A."/>
            <person name="Schmutz J."/>
            <person name="Spannagl M."/>
            <person name="Tang H."/>
            <person name="Wang X."/>
            <person name="Wicker T."/>
            <person name="Bharti A.K."/>
            <person name="Chapman J."/>
            <person name="Feltus F.A."/>
            <person name="Gowik U."/>
            <person name="Grigoriev I.V."/>
            <person name="Lyons E."/>
            <person name="Maher C.A."/>
            <person name="Martis M."/>
            <person name="Narechania A."/>
            <person name="Otillar R.P."/>
            <person name="Penning B.W."/>
            <person name="Salamov A.A."/>
            <person name="Wang Y."/>
            <person name="Zhang L."/>
            <person name="Carpita N.C."/>
            <person name="Freeling M."/>
            <person name="Gingle A.R."/>
            <person name="Hash C.T."/>
            <person name="Keller B."/>
            <person name="Klein P."/>
            <person name="Kresovich S."/>
            <person name="McCann M.C."/>
            <person name="Ming R."/>
            <person name="Peterson D.G."/>
            <person name="Mehboob-ur-Rahman"/>
            <person name="Ware D."/>
            <person name="Westhoff P."/>
            <person name="Mayer K.F."/>
            <person name="Messing J."/>
            <person name="Rokhsar D.S."/>
        </authorList>
    </citation>
    <scope>NUCLEOTIDE SEQUENCE [LARGE SCALE GENOMIC DNA]</scope>
</reference>
<dbReference type="HOGENOM" id="CLU_722419_0_0_1"/>
<dbReference type="PANTHER" id="PTHR33170">
    <property type="entry name" value="DUF4283 DOMAIN-CONTAINING PROTEIN-RELATED"/>
    <property type="match status" value="1"/>
</dbReference>
<dbReference type="AlphaFoldDB" id="C6JRR7"/>
<protein>
    <recommendedName>
        <fullName evidence="3">DUF4283 domain-containing protein</fullName>
    </recommendedName>
</protein>
<feature type="compositionally biased region" description="Polar residues" evidence="1">
    <location>
        <begin position="310"/>
        <end position="328"/>
    </location>
</feature>
<dbReference type="EMBL" id="GL002606">
    <property type="protein sequence ID" value="EES20225.1"/>
    <property type="molecule type" value="Genomic_DNA"/>
</dbReference>
<name>C6JRR7_SORBI</name>
<sequence>MAGLEAAHKVCNTMVVTRPCVVSHSMEAAFITRTDMAFLLLREGRYSRPLRLLGVDLMPPGLEALSMPRSPPTCRRGLGREVGAGQRGGTATNQVTEMAVDSSSTKLPLAVNSSVTPTDQQVELEKFRPDKNHKWDIQTTGTGAFIINFPSADLLNQVVNWGPMSAKGVQGKIQFEKGTENEVNKWEIEKVWVQFRGLPSEFKEFPIIWAVGTILGVPRAVDTIFTKNTGRPRMKVAVLDPKLIPTYVDVVIGDFIYELQFAVEVESPTGEPQLVDMDSTNEEDPKEDDPKNSEHPKGENAEEHMDVDGKTTQSKTSAKGGEESQTADIPQVSDLENELLTAPFTEEEVRTAIFQLEHNKAPGPDGTLQRNSLAAPMGELAAA</sequence>
<feature type="compositionally biased region" description="Basic and acidic residues" evidence="1">
    <location>
        <begin position="288"/>
        <end position="309"/>
    </location>
</feature>
<proteinExistence type="predicted"/>
<evidence type="ECO:0000313" key="2">
    <source>
        <dbReference type="EMBL" id="EES20225.1"/>
    </source>
</evidence>
<organism evidence="2">
    <name type="scientific">Sorghum bicolor</name>
    <name type="common">Sorghum</name>
    <name type="synonym">Sorghum vulgare</name>
    <dbReference type="NCBI Taxonomy" id="4558"/>
    <lineage>
        <taxon>Eukaryota</taxon>
        <taxon>Viridiplantae</taxon>
        <taxon>Streptophyta</taxon>
        <taxon>Embryophyta</taxon>
        <taxon>Tracheophyta</taxon>
        <taxon>Spermatophyta</taxon>
        <taxon>Magnoliopsida</taxon>
        <taxon>Liliopsida</taxon>
        <taxon>Poales</taxon>
        <taxon>Poaceae</taxon>
        <taxon>PACMAD clade</taxon>
        <taxon>Panicoideae</taxon>
        <taxon>Andropogonodae</taxon>
        <taxon>Andropogoneae</taxon>
        <taxon>Sorghinae</taxon>
        <taxon>Sorghum</taxon>
    </lineage>
</organism>
<accession>C6JRR7</accession>
<feature type="region of interest" description="Disordered" evidence="1">
    <location>
        <begin position="268"/>
        <end position="343"/>
    </location>
</feature>
<evidence type="ECO:0000256" key="1">
    <source>
        <dbReference type="SAM" id="MobiDB-lite"/>
    </source>
</evidence>
<gene>
    <name evidence="2" type="primary">Sb0012s013590</name>
    <name evidence="2" type="ORF">SORBIDRAFT_0012s013590</name>
</gene>
<evidence type="ECO:0008006" key="3">
    <source>
        <dbReference type="Google" id="ProtNLM"/>
    </source>
</evidence>
<dbReference type="PANTHER" id="PTHR33170:SF41">
    <property type="entry name" value="CCHC-TYPE DOMAIN-CONTAINING PROTEIN"/>
    <property type="match status" value="1"/>
</dbReference>
<feature type="region of interest" description="Disordered" evidence="1">
    <location>
        <begin position="357"/>
        <end position="383"/>
    </location>
</feature>